<dbReference type="EC" id="2.1.2.9" evidence="2 5"/>
<evidence type="ECO:0000256" key="5">
    <source>
        <dbReference type="HAMAP-Rule" id="MF_00182"/>
    </source>
</evidence>
<dbReference type="PROSITE" id="PS00373">
    <property type="entry name" value="GART"/>
    <property type="match status" value="1"/>
</dbReference>
<feature type="domain" description="Formyl transferase C-terminal" evidence="7">
    <location>
        <begin position="202"/>
        <end position="297"/>
    </location>
</feature>
<dbReference type="InterPro" id="IPR044135">
    <property type="entry name" value="Met-tRNA-FMT_C"/>
</dbReference>
<dbReference type="SUPFAM" id="SSF50486">
    <property type="entry name" value="FMT C-terminal domain-like"/>
    <property type="match status" value="1"/>
</dbReference>
<dbReference type="InterPro" id="IPR005793">
    <property type="entry name" value="Formyl_trans_C"/>
</dbReference>
<dbReference type="Gene3D" id="3.40.50.12230">
    <property type="match status" value="1"/>
</dbReference>
<dbReference type="Pfam" id="PF00551">
    <property type="entry name" value="Formyl_trans_N"/>
    <property type="match status" value="1"/>
</dbReference>
<evidence type="ECO:0000256" key="4">
    <source>
        <dbReference type="ARBA" id="ARBA00022917"/>
    </source>
</evidence>
<name>A0A286G979_9PROT</name>
<feature type="binding site" evidence="5">
    <location>
        <begin position="108"/>
        <end position="111"/>
    </location>
    <ligand>
        <name>(6S)-5,6,7,8-tetrahydrofolate</name>
        <dbReference type="ChEBI" id="CHEBI:57453"/>
    </ligand>
</feature>
<dbReference type="HAMAP" id="MF_00182">
    <property type="entry name" value="Formyl_trans"/>
    <property type="match status" value="1"/>
</dbReference>
<dbReference type="InterPro" id="IPR001555">
    <property type="entry name" value="GART_AS"/>
</dbReference>
<evidence type="ECO:0000259" key="7">
    <source>
        <dbReference type="Pfam" id="PF02911"/>
    </source>
</evidence>
<proteinExistence type="inferred from homology"/>
<dbReference type="CDD" id="cd08646">
    <property type="entry name" value="FMT_core_Met-tRNA-FMT_N"/>
    <property type="match status" value="1"/>
</dbReference>
<dbReference type="AlphaFoldDB" id="A0A286G979"/>
<keyword evidence="3 5" id="KW-0808">Transferase</keyword>
<dbReference type="SUPFAM" id="SSF53328">
    <property type="entry name" value="Formyltransferase"/>
    <property type="match status" value="1"/>
</dbReference>
<evidence type="ECO:0000256" key="3">
    <source>
        <dbReference type="ARBA" id="ARBA00022679"/>
    </source>
</evidence>
<dbReference type="InterPro" id="IPR036477">
    <property type="entry name" value="Formyl_transf_N_sf"/>
</dbReference>
<dbReference type="InterPro" id="IPR002376">
    <property type="entry name" value="Formyl_transf_N"/>
</dbReference>
<evidence type="ECO:0000256" key="2">
    <source>
        <dbReference type="ARBA" id="ARBA00012261"/>
    </source>
</evidence>
<dbReference type="Pfam" id="PF02911">
    <property type="entry name" value="Formyl_trans_C"/>
    <property type="match status" value="1"/>
</dbReference>
<dbReference type="RefSeq" id="WP_097278035.1">
    <property type="nucleotide sequence ID" value="NZ_OCNJ01000002.1"/>
</dbReference>
<protein>
    <recommendedName>
        <fullName evidence="2 5">Methionyl-tRNA formyltransferase</fullName>
        <ecNumber evidence="2 5">2.1.2.9</ecNumber>
    </recommendedName>
</protein>
<dbReference type="OrthoDB" id="9802815at2"/>
<keyword evidence="4 5" id="KW-0648">Protein biosynthesis</keyword>
<evidence type="ECO:0000313" key="8">
    <source>
        <dbReference type="EMBL" id="SOD92117.1"/>
    </source>
</evidence>
<feature type="domain" description="Formyl transferase N-terminal" evidence="6">
    <location>
        <begin position="1"/>
        <end position="179"/>
    </location>
</feature>
<organism evidence="8 9">
    <name type="scientific">Caenispirillum bisanense</name>
    <dbReference type="NCBI Taxonomy" id="414052"/>
    <lineage>
        <taxon>Bacteria</taxon>
        <taxon>Pseudomonadati</taxon>
        <taxon>Pseudomonadota</taxon>
        <taxon>Alphaproteobacteria</taxon>
        <taxon>Rhodospirillales</taxon>
        <taxon>Novispirillaceae</taxon>
        <taxon>Caenispirillum</taxon>
    </lineage>
</organism>
<gene>
    <name evidence="5" type="primary">fmt</name>
    <name evidence="8" type="ORF">SAMN05421508_102274</name>
</gene>
<keyword evidence="9" id="KW-1185">Reference proteome</keyword>
<dbReference type="GO" id="GO:0004479">
    <property type="term" value="F:methionyl-tRNA formyltransferase activity"/>
    <property type="evidence" value="ECO:0007669"/>
    <property type="project" value="UniProtKB-UniRule"/>
</dbReference>
<sequence>MRVIFMGTPDFSVPVLEALAARHEVACVYSQPPRPAGRGQKERPGPVHARALELGIPVRTPKSLRTEEAQAEFDAIDADVAVVAAYGLILPEEILESPKLGCLNVHASLLPRWRGAAPIQRAIMAGDTVTGVTIMEMEAGLDTGPMLVKREVPIGDDTTAQALHDALSQVGAELMVEALDRILEGELDGEEQPEEGITYARKIEKDEARIDFARPARVVLRHIHGLSPFPGAWCEVDGERLKILACTVEPGRPGAAPGTVLDDDLLIACADGEAVRPLSLQRAGKGALPRADLLRGFKVPAGAVLG</sequence>
<dbReference type="PANTHER" id="PTHR11138">
    <property type="entry name" value="METHIONYL-TRNA FORMYLTRANSFERASE"/>
    <property type="match status" value="1"/>
</dbReference>
<dbReference type="NCBIfam" id="TIGR00460">
    <property type="entry name" value="fmt"/>
    <property type="match status" value="1"/>
</dbReference>
<evidence type="ECO:0000259" key="6">
    <source>
        <dbReference type="Pfam" id="PF00551"/>
    </source>
</evidence>
<accession>A0A286G979</accession>
<dbReference type="CDD" id="cd08704">
    <property type="entry name" value="Met_tRNA_FMT_C"/>
    <property type="match status" value="1"/>
</dbReference>
<dbReference type="FunFam" id="3.40.50.12230:FF:000001">
    <property type="entry name" value="Methionyl-tRNA formyltransferase"/>
    <property type="match status" value="1"/>
</dbReference>
<evidence type="ECO:0000256" key="1">
    <source>
        <dbReference type="ARBA" id="ARBA00010699"/>
    </source>
</evidence>
<dbReference type="Proteomes" id="UP000219621">
    <property type="component" value="Unassembled WGS sequence"/>
</dbReference>
<dbReference type="InterPro" id="IPR041711">
    <property type="entry name" value="Met-tRNA-FMT_N"/>
</dbReference>
<dbReference type="PANTHER" id="PTHR11138:SF5">
    <property type="entry name" value="METHIONYL-TRNA FORMYLTRANSFERASE, MITOCHONDRIAL"/>
    <property type="match status" value="1"/>
</dbReference>
<dbReference type="GO" id="GO:0005829">
    <property type="term" value="C:cytosol"/>
    <property type="evidence" value="ECO:0007669"/>
    <property type="project" value="TreeGrafter"/>
</dbReference>
<comment type="catalytic activity">
    <reaction evidence="5">
        <text>L-methionyl-tRNA(fMet) + (6R)-10-formyltetrahydrofolate = N-formyl-L-methionyl-tRNA(fMet) + (6S)-5,6,7,8-tetrahydrofolate + H(+)</text>
        <dbReference type="Rhea" id="RHEA:24380"/>
        <dbReference type="Rhea" id="RHEA-COMP:9952"/>
        <dbReference type="Rhea" id="RHEA-COMP:9953"/>
        <dbReference type="ChEBI" id="CHEBI:15378"/>
        <dbReference type="ChEBI" id="CHEBI:57453"/>
        <dbReference type="ChEBI" id="CHEBI:78530"/>
        <dbReference type="ChEBI" id="CHEBI:78844"/>
        <dbReference type="ChEBI" id="CHEBI:195366"/>
        <dbReference type="EC" id="2.1.2.9"/>
    </reaction>
</comment>
<evidence type="ECO:0000313" key="9">
    <source>
        <dbReference type="Proteomes" id="UP000219621"/>
    </source>
</evidence>
<dbReference type="InterPro" id="IPR011034">
    <property type="entry name" value="Formyl_transferase-like_C_sf"/>
</dbReference>
<comment type="similarity">
    <text evidence="1 5">Belongs to the Fmt family.</text>
</comment>
<dbReference type="EMBL" id="OCNJ01000002">
    <property type="protein sequence ID" value="SOD92117.1"/>
    <property type="molecule type" value="Genomic_DNA"/>
</dbReference>
<reference evidence="8 9" key="1">
    <citation type="submission" date="2017-09" db="EMBL/GenBank/DDBJ databases">
        <authorList>
            <person name="Ehlers B."/>
            <person name="Leendertz F.H."/>
        </authorList>
    </citation>
    <scope>NUCLEOTIDE SEQUENCE [LARGE SCALE GENOMIC DNA]</scope>
    <source>
        <strain evidence="8 9">USBA 140</strain>
    </source>
</reference>
<dbReference type="InterPro" id="IPR005794">
    <property type="entry name" value="Fmt"/>
</dbReference>
<comment type="function">
    <text evidence="5">Attaches a formyl group to the free amino group of methionyl-tRNA(fMet). The formyl group appears to play a dual role in the initiator identity of N-formylmethionyl-tRNA by promoting its recognition by IF2 and preventing the misappropriation of this tRNA by the elongation apparatus.</text>
</comment>